<dbReference type="InterPro" id="IPR035439">
    <property type="entry name" value="UPF0145_dom_sf"/>
</dbReference>
<sequence>MFYQNRRIDNEFETLVGLDTYSPTKDKKSLLHNRSLFLSRNHSSSRLSHGGCPVAHAPGTVYGLTVRSCSMSTRMEMAFKSMIGGELCWSTSMIDSVVPCVKEAKDRSANAIICPRVGTSDIGGFAEVCAL</sequence>
<dbReference type="Proteomes" id="UP000222788">
    <property type="component" value="Unassembled WGS sequence"/>
</dbReference>
<reference evidence="1 2" key="2">
    <citation type="journal article" date="2013" name="IMA Fungus">
        <title>IMA Genome-F 1: Ceratocystis fimbriata: Draft nuclear genome sequence for the plant pathogen, Ceratocystis fimbriata.</title>
        <authorList>
            <person name="Wilken P.M."/>
            <person name="Steenkamp E.T."/>
            <person name="Wingfield M.J."/>
            <person name="de Beer Z.W."/>
            <person name="Wingfield B.D."/>
        </authorList>
    </citation>
    <scope>NUCLEOTIDE SEQUENCE [LARGE SCALE GENOMIC DNA]</scope>
    <source>
        <strain evidence="1 2">CBS 114723</strain>
    </source>
</reference>
<dbReference type="OrthoDB" id="68104at2759"/>
<name>A0A2C5X233_9PEZI</name>
<proteinExistence type="predicted"/>
<keyword evidence="2" id="KW-1185">Reference proteome</keyword>
<accession>A0A2C5X233</accession>
<reference evidence="1 2" key="1">
    <citation type="journal article" date="2013" name="Fungal Biol.">
        <title>Analysis of microsatellite markers in the genome of the plant pathogen Ceratocystis fimbriata.</title>
        <authorList>
            <person name="Simpson M.C."/>
            <person name="Wilken P.M."/>
            <person name="Coetzee M.P."/>
            <person name="Wingfield M.J."/>
            <person name="Wingfield B.D."/>
        </authorList>
    </citation>
    <scope>NUCLEOTIDE SEQUENCE [LARGE SCALE GENOMIC DNA]</scope>
    <source>
        <strain evidence="1 2">CBS 114723</strain>
    </source>
</reference>
<dbReference type="EMBL" id="APWK03000081">
    <property type="protein sequence ID" value="PHH51934.1"/>
    <property type="molecule type" value="Genomic_DNA"/>
</dbReference>
<evidence type="ECO:0000313" key="1">
    <source>
        <dbReference type="EMBL" id="PHH51934.1"/>
    </source>
</evidence>
<evidence type="ECO:0000313" key="2">
    <source>
        <dbReference type="Proteomes" id="UP000222788"/>
    </source>
</evidence>
<dbReference type="InterPro" id="IPR002765">
    <property type="entry name" value="UPF0145_YbjQ-like"/>
</dbReference>
<protein>
    <submittedName>
        <fullName evidence="1">UPF0145 protein</fullName>
    </submittedName>
</protein>
<dbReference type="Pfam" id="PF01906">
    <property type="entry name" value="YbjQ_1"/>
    <property type="match status" value="1"/>
</dbReference>
<dbReference type="SUPFAM" id="SSF117782">
    <property type="entry name" value="YbjQ-like"/>
    <property type="match status" value="1"/>
</dbReference>
<comment type="caution">
    <text evidence="1">The sequence shown here is derived from an EMBL/GenBank/DDBJ whole genome shotgun (WGS) entry which is preliminary data.</text>
</comment>
<organism evidence="1 2">
    <name type="scientific">Ceratocystis fimbriata CBS 114723</name>
    <dbReference type="NCBI Taxonomy" id="1035309"/>
    <lineage>
        <taxon>Eukaryota</taxon>
        <taxon>Fungi</taxon>
        <taxon>Dikarya</taxon>
        <taxon>Ascomycota</taxon>
        <taxon>Pezizomycotina</taxon>
        <taxon>Sordariomycetes</taxon>
        <taxon>Hypocreomycetidae</taxon>
        <taxon>Microascales</taxon>
        <taxon>Ceratocystidaceae</taxon>
        <taxon>Ceratocystis</taxon>
    </lineage>
</organism>
<dbReference type="AlphaFoldDB" id="A0A2C5X233"/>
<gene>
    <name evidence="1" type="ORF">CFIMG_005764RA</name>
</gene>